<dbReference type="EMBL" id="BT136235">
    <property type="protein sequence ID" value="AFK36030.1"/>
    <property type="molecule type" value="mRNA"/>
</dbReference>
<organism evidence="1">
    <name type="scientific">Lotus japonicus</name>
    <name type="common">Lotus corniculatus var. japonicus</name>
    <dbReference type="NCBI Taxonomy" id="34305"/>
    <lineage>
        <taxon>Eukaryota</taxon>
        <taxon>Viridiplantae</taxon>
        <taxon>Streptophyta</taxon>
        <taxon>Embryophyta</taxon>
        <taxon>Tracheophyta</taxon>
        <taxon>Spermatophyta</taxon>
        <taxon>Magnoliopsida</taxon>
        <taxon>eudicotyledons</taxon>
        <taxon>Gunneridae</taxon>
        <taxon>Pentapetalae</taxon>
        <taxon>rosids</taxon>
        <taxon>fabids</taxon>
        <taxon>Fabales</taxon>
        <taxon>Fabaceae</taxon>
        <taxon>Papilionoideae</taxon>
        <taxon>50 kb inversion clade</taxon>
        <taxon>NPAAA clade</taxon>
        <taxon>Hologalegina</taxon>
        <taxon>robinioid clade</taxon>
        <taxon>Loteae</taxon>
        <taxon>Lotus</taxon>
    </lineage>
</organism>
<dbReference type="AlphaFoldDB" id="I3S6Y8"/>
<sequence length="75" mass="8389">MRTKMPANRDPFDLFCVNLHLASPMKAYSHLKCPAGSVLLSALSQRNIVMHAGEESIIFQSDLDLALQSNSYQHE</sequence>
<accession>I3S6Y8</accession>
<protein>
    <submittedName>
        <fullName evidence="1">Uncharacterized protein</fullName>
    </submittedName>
</protein>
<reference evidence="1" key="1">
    <citation type="submission" date="2012-05" db="EMBL/GenBank/DDBJ databases">
        <authorList>
            <person name="Krishnakumar V."/>
            <person name="Cheung F."/>
            <person name="Xiao Y."/>
            <person name="Chan A."/>
            <person name="Moskal W.A."/>
            <person name="Town C.D."/>
        </authorList>
    </citation>
    <scope>NUCLEOTIDE SEQUENCE</scope>
</reference>
<evidence type="ECO:0000313" key="1">
    <source>
        <dbReference type="EMBL" id="AFK36030.1"/>
    </source>
</evidence>
<name>I3S6Y8_LOTJA</name>
<proteinExistence type="evidence at transcript level"/>